<proteinExistence type="predicted"/>
<dbReference type="PANTHER" id="PTHR33116:SF78">
    <property type="entry name" value="OS12G0587133 PROTEIN"/>
    <property type="match status" value="1"/>
</dbReference>
<evidence type="ECO:0000313" key="2">
    <source>
        <dbReference type="EMBL" id="RVW38016.1"/>
    </source>
</evidence>
<dbReference type="EMBL" id="QGNW01001517">
    <property type="protein sequence ID" value="RVW38016.1"/>
    <property type="molecule type" value="Genomic_DNA"/>
</dbReference>
<protein>
    <submittedName>
        <fullName evidence="2">Putative ribonuclease H protein</fullName>
    </submittedName>
</protein>
<evidence type="ECO:0000313" key="3">
    <source>
        <dbReference type="Proteomes" id="UP000288805"/>
    </source>
</evidence>
<dbReference type="PANTHER" id="PTHR33116">
    <property type="entry name" value="REVERSE TRANSCRIPTASE ZINC-BINDING DOMAIN-CONTAINING PROTEIN-RELATED-RELATED"/>
    <property type="match status" value="1"/>
</dbReference>
<accession>A0A438DR99</accession>
<organism evidence="2 3">
    <name type="scientific">Vitis vinifera</name>
    <name type="common">Grape</name>
    <dbReference type="NCBI Taxonomy" id="29760"/>
    <lineage>
        <taxon>Eukaryota</taxon>
        <taxon>Viridiplantae</taxon>
        <taxon>Streptophyta</taxon>
        <taxon>Embryophyta</taxon>
        <taxon>Tracheophyta</taxon>
        <taxon>Spermatophyta</taxon>
        <taxon>Magnoliopsida</taxon>
        <taxon>eudicotyledons</taxon>
        <taxon>Gunneridae</taxon>
        <taxon>Pentapetalae</taxon>
        <taxon>rosids</taxon>
        <taxon>Vitales</taxon>
        <taxon>Vitaceae</taxon>
        <taxon>Viteae</taxon>
        <taxon>Vitis</taxon>
    </lineage>
</organism>
<comment type="caution">
    <text evidence="2">The sequence shown here is derived from an EMBL/GenBank/DDBJ whole genome shotgun (WGS) entry which is preliminary data.</text>
</comment>
<feature type="region of interest" description="Disordered" evidence="1">
    <location>
        <begin position="282"/>
        <end position="303"/>
    </location>
</feature>
<dbReference type="Proteomes" id="UP000288805">
    <property type="component" value="Unassembled WGS sequence"/>
</dbReference>
<sequence length="1418" mass="159934">MLQEGKGRFATSWEDEGRKFRLEKRTNGVGRFVLCSILDLESKRFCLVFPEGKGLLGGWAILAEKSLDGPREVEMRAFVDVGRVTTGRVGDTFWLQLGGGVRFAKLGGLIFLMEFENGDEAERVLKKGVRWFQNRVLRLERWNTEAGSLQLGNPAKEVWVRVVGLPLHFWNGEVFRKIGNYCGGFVGVDNDMRSFSQLQWARILMLSWVSTVVPMSRSRGSEEAKGRDDVAGVSCTGWSTRLGQESLCGAEHGSVDLDREDGGIEHNDGDISAKVAASFDGDVDAGEGRRKKKTPLSCDGRPDSGKGLGHIGLDCQVHGIKGLNLGPSNSESDLGRLSLKNECRGLSPFWEVGQPNHVVEKAMGLDWVGCVGSLKKGRASRSVLYSKPWGMEEELFGGEGLAAVEGISVNVFSVDTCLVEEASRALVIVEENHILIGELMHREGELTVNPLRVLLAEEEGIGQGVGDSLMSLEAGFGVPKEEGGNLESWKFSCLEKFCHCLGMPTEGFEGRLGGIQLKLNEALCSVMEYKRVNDSDQRKLIKAIIKSQKASMPIYQLSLFRMPKLVARRLEKLQRDFLWGGGSLERKVHLINWEVVCAQKEKGGLGIRRIALLNKVLLGKWLWRFAFEEDKLWKKVIMEKFGQEGLGWRTNEAHGTFGVGVWKEILKEADWCWDNIEFKVGKGTKVRFWTDHWCGNAALSQTFPLLFELAAHRNATVNEVWDPSFGQGSWNISFSRDFNDWEVDLVGNLLYMLRDYKISSKEDSVLWKGGGSGIFRVKEAYNLLVASNDIVFPNRGIWVDKVPTKVVFFAWEATWGKADFRPLPLPFRFDNMWPKEEGFKTHLRSWWEGLNFRGSASFILYEKLKALKPILRCWNKEVFGKAELQKELALNWVDFWDKEETSRPLSLEGEEFRRDARETHKKWVLFSTSRNRRPSISGLSFERLEDVEVVGLEKSFSREFVKSESGSRGVEGPQTNKLGGRGGRTGGWPRQILDVVLIANEVIDSILKNNGGAILCKLDIEKAYDYVEGLRQGDMLSPYLFVIAMEALNCLLKRAVCGGFLSACQVWGKGRKGVEVNLDISEPILVGRVENVDDLLGEMGCKVGSLSSTYLGMPLGASFNSVVVWDGIEERLHKRLALWKQHYISKKGRIILICSSLSSPPIYFMSILHMSRVVRVRLERIQRDFLWGGGTLERKPHLVRWSTVCLDKSKGGLGVKSLATLNKTLLGKWTWHFANEREAFWNQVTRGKYKEDQGRWFSREVKGRHGVGLWKAIRNLGHLVSSRVSFVAGNGQRVSVWKDKCKWGVGGSWNPRFTRRFNHWELDEVDNLLVRLCEERVMLDEEDRVRWPESKDGNFSVIPLQSFRAGIINVFSNKDYLELLDEEGVETAFYSVWCVLGVSILGEGDSFEMGWCLGRQEA</sequence>
<name>A0A438DR99_VITVI</name>
<reference evidence="2 3" key="1">
    <citation type="journal article" date="2018" name="PLoS Genet.">
        <title>Population sequencing reveals clonal diversity and ancestral inbreeding in the grapevine cultivar Chardonnay.</title>
        <authorList>
            <person name="Roach M.J."/>
            <person name="Johnson D.L."/>
            <person name="Bohlmann J."/>
            <person name="van Vuuren H.J."/>
            <person name="Jones S.J."/>
            <person name="Pretorius I.S."/>
            <person name="Schmidt S.A."/>
            <person name="Borneman A.R."/>
        </authorList>
    </citation>
    <scope>NUCLEOTIDE SEQUENCE [LARGE SCALE GENOMIC DNA]</scope>
    <source>
        <strain evidence="3">cv. Chardonnay</strain>
        <tissue evidence="2">Leaf</tissue>
    </source>
</reference>
<gene>
    <name evidence="2" type="primary">VvCHDh000004_884</name>
    <name evidence="2" type="ORF">CK203_084222</name>
</gene>
<evidence type="ECO:0000256" key="1">
    <source>
        <dbReference type="SAM" id="MobiDB-lite"/>
    </source>
</evidence>